<comment type="caution">
    <text evidence="2">The sequence shown here is derived from an EMBL/GenBank/DDBJ whole genome shotgun (WGS) entry which is preliminary data.</text>
</comment>
<dbReference type="Pfam" id="PF09832">
    <property type="entry name" value="DUF2059"/>
    <property type="match status" value="1"/>
</dbReference>
<gene>
    <name evidence="2" type="ORF">LCGC14_2264760</name>
</gene>
<accession>A0A0F9CYX5</accession>
<name>A0A0F9CYX5_9ZZZZ</name>
<evidence type="ECO:0000259" key="1">
    <source>
        <dbReference type="Pfam" id="PF09832"/>
    </source>
</evidence>
<organism evidence="2">
    <name type="scientific">marine sediment metagenome</name>
    <dbReference type="NCBI Taxonomy" id="412755"/>
    <lineage>
        <taxon>unclassified sequences</taxon>
        <taxon>metagenomes</taxon>
        <taxon>ecological metagenomes</taxon>
    </lineage>
</organism>
<feature type="domain" description="DUF2059" evidence="1">
    <location>
        <begin position="58"/>
        <end position="93"/>
    </location>
</feature>
<protein>
    <recommendedName>
        <fullName evidence="1">DUF2059 domain-containing protein</fullName>
    </recommendedName>
</protein>
<evidence type="ECO:0000313" key="2">
    <source>
        <dbReference type="EMBL" id="KKL54504.1"/>
    </source>
</evidence>
<reference evidence="2" key="1">
    <citation type="journal article" date="2015" name="Nature">
        <title>Complex archaea that bridge the gap between prokaryotes and eukaryotes.</title>
        <authorList>
            <person name="Spang A."/>
            <person name="Saw J.H."/>
            <person name="Jorgensen S.L."/>
            <person name="Zaremba-Niedzwiedzka K."/>
            <person name="Martijn J."/>
            <person name="Lind A.E."/>
            <person name="van Eijk R."/>
            <person name="Schleper C."/>
            <person name="Guy L."/>
            <person name="Ettema T.J."/>
        </authorList>
    </citation>
    <scope>NUCLEOTIDE SEQUENCE</scope>
</reference>
<dbReference type="EMBL" id="LAZR01031176">
    <property type="protein sequence ID" value="KKL54504.1"/>
    <property type="molecule type" value="Genomic_DNA"/>
</dbReference>
<dbReference type="AlphaFoldDB" id="A0A0F9CYX5"/>
<proteinExistence type="predicted"/>
<sequence length="117" mass="13494">MSNLTKKKDIIELIRWCVLTPEALDQVLYGYVIAALGDRKDNPKLIIDIVKKKVTEDSFIEQFVPAFDAKCTHEEIKYLLDFYKSDVMKKFMAGKNISTPIFEAFNTIIKEVLETSK</sequence>
<dbReference type="InterPro" id="IPR018637">
    <property type="entry name" value="DUF2059"/>
</dbReference>